<protein>
    <submittedName>
        <fullName evidence="1">Uncharacterized protein</fullName>
    </submittedName>
</protein>
<reference evidence="1 2" key="1">
    <citation type="submission" date="2018-08" db="EMBL/GenBank/DDBJ databases">
        <title>Genomic Encyclopedia of Archaeal and Bacterial Type Strains, Phase II (KMG-II): from individual species to whole genera.</title>
        <authorList>
            <person name="Goeker M."/>
        </authorList>
    </citation>
    <scope>NUCLEOTIDE SEQUENCE [LARGE SCALE GENOMIC DNA]</scope>
    <source>
        <strain evidence="1 2">DSM 100880</strain>
    </source>
</reference>
<dbReference type="AlphaFoldDB" id="A0A3E0EPX2"/>
<sequence>MGTTVFLHLMKHHIDFLAPVIEARMKLLKNRIVKQNADDWYDLDESQIHSKCIDKSLEFERLNQVLNEIYK</sequence>
<dbReference type="RefSeq" id="WP_115811510.1">
    <property type="nucleotide sequence ID" value="NZ_QUNI01000003.1"/>
</dbReference>
<name>A0A3E0EPX2_9FLAO</name>
<evidence type="ECO:0000313" key="2">
    <source>
        <dbReference type="Proteomes" id="UP000257136"/>
    </source>
</evidence>
<gene>
    <name evidence="1" type="ORF">C8P67_103271</name>
</gene>
<organism evidence="1 2">
    <name type="scientific">Flavobacterium aquicola</name>
    <dbReference type="NCBI Taxonomy" id="1682742"/>
    <lineage>
        <taxon>Bacteria</taxon>
        <taxon>Pseudomonadati</taxon>
        <taxon>Bacteroidota</taxon>
        <taxon>Flavobacteriia</taxon>
        <taxon>Flavobacteriales</taxon>
        <taxon>Flavobacteriaceae</taxon>
        <taxon>Flavobacterium</taxon>
    </lineage>
</organism>
<accession>A0A3E0EPX2</accession>
<proteinExistence type="predicted"/>
<evidence type="ECO:0000313" key="1">
    <source>
        <dbReference type="EMBL" id="REH00295.1"/>
    </source>
</evidence>
<dbReference type="Proteomes" id="UP000257136">
    <property type="component" value="Unassembled WGS sequence"/>
</dbReference>
<comment type="caution">
    <text evidence="1">The sequence shown here is derived from an EMBL/GenBank/DDBJ whole genome shotgun (WGS) entry which is preliminary data.</text>
</comment>
<dbReference type="EMBL" id="QUNI01000003">
    <property type="protein sequence ID" value="REH00295.1"/>
    <property type="molecule type" value="Genomic_DNA"/>
</dbReference>
<keyword evidence="2" id="KW-1185">Reference proteome</keyword>